<dbReference type="InterPro" id="IPR048254">
    <property type="entry name" value="CDP_ALCOHOL_P_TRANSF_CS"/>
</dbReference>
<organism evidence="4 5">
    <name type="scientific">Boudabousia tangfeifanii</name>
    <dbReference type="NCBI Taxonomy" id="1912795"/>
    <lineage>
        <taxon>Bacteria</taxon>
        <taxon>Bacillati</taxon>
        <taxon>Actinomycetota</taxon>
        <taxon>Actinomycetes</taxon>
        <taxon>Actinomycetales</taxon>
        <taxon>Actinomycetaceae</taxon>
        <taxon>Boudabousia</taxon>
    </lineage>
</organism>
<name>A0A1D9MK50_9ACTO</name>
<evidence type="ECO:0000313" key="4">
    <source>
        <dbReference type="EMBL" id="AOZ72662.1"/>
    </source>
</evidence>
<evidence type="ECO:0008006" key="6">
    <source>
        <dbReference type="Google" id="ProtNLM"/>
    </source>
</evidence>
<reference evidence="4 5" key="1">
    <citation type="submission" date="2016-10" db="EMBL/GenBank/DDBJ databases">
        <title>Actinomyces aegypiusis sp. nov., isolated from the Aegypius monachus in Qinghai Tibet Plateau China.</title>
        <authorList>
            <person name="Wang Y."/>
        </authorList>
    </citation>
    <scope>NUCLEOTIDE SEQUENCE [LARGE SCALE GENOMIC DNA]</scope>
    <source>
        <strain evidence="4 5">VUL4_3</strain>
    </source>
</reference>
<dbReference type="InterPro" id="IPR000462">
    <property type="entry name" value="CDP-OH_P_trans"/>
</dbReference>
<keyword evidence="1 2" id="KW-0808">Transferase</keyword>
<evidence type="ECO:0000313" key="5">
    <source>
        <dbReference type="Proteomes" id="UP000176288"/>
    </source>
</evidence>
<dbReference type="Gene3D" id="1.20.120.1760">
    <property type="match status" value="1"/>
</dbReference>
<dbReference type="AlphaFoldDB" id="A0A1D9MK50"/>
<evidence type="ECO:0000256" key="1">
    <source>
        <dbReference type="ARBA" id="ARBA00022679"/>
    </source>
</evidence>
<keyword evidence="5" id="KW-1185">Reference proteome</keyword>
<dbReference type="Pfam" id="PF01066">
    <property type="entry name" value="CDP-OH_P_transf"/>
    <property type="match status" value="1"/>
</dbReference>
<feature type="transmembrane region" description="Helical" evidence="3">
    <location>
        <begin position="179"/>
        <end position="198"/>
    </location>
</feature>
<accession>A0A1D9MK50</accession>
<feature type="transmembrane region" description="Helical" evidence="3">
    <location>
        <begin position="157"/>
        <end position="173"/>
    </location>
</feature>
<dbReference type="RefSeq" id="WP_071164128.1">
    <property type="nucleotide sequence ID" value="NZ_CP017812.1"/>
</dbReference>
<evidence type="ECO:0000256" key="2">
    <source>
        <dbReference type="RuleBase" id="RU003750"/>
    </source>
</evidence>
<protein>
    <recommendedName>
        <fullName evidence="6">PIP synthase</fullName>
    </recommendedName>
</protein>
<dbReference type="GO" id="GO:0008654">
    <property type="term" value="P:phospholipid biosynthetic process"/>
    <property type="evidence" value="ECO:0007669"/>
    <property type="project" value="InterPro"/>
</dbReference>
<dbReference type="KEGG" id="avu:BK816_04580"/>
<dbReference type="GO" id="GO:0016780">
    <property type="term" value="F:phosphotransferase activity, for other substituted phosphate groups"/>
    <property type="evidence" value="ECO:0007669"/>
    <property type="project" value="InterPro"/>
</dbReference>
<dbReference type="Proteomes" id="UP000176288">
    <property type="component" value="Chromosome"/>
</dbReference>
<keyword evidence="3" id="KW-0472">Membrane</keyword>
<dbReference type="InterPro" id="IPR043130">
    <property type="entry name" value="CDP-OH_PTrfase_TM_dom"/>
</dbReference>
<dbReference type="GO" id="GO:0016020">
    <property type="term" value="C:membrane"/>
    <property type="evidence" value="ECO:0007669"/>
    <property type="project" value="InterPro"/>
</dbReference>
<keyword evidence="3" id="KW-0812">Transmembrane</keyword>
<dbReference type="EMBL" id="CP017812">
    <property type="protein sequence ID" value="AOZ72662.1"/>
    <property type="molecule type" value="Genomic_DNA"/>
</dbReference>
<feature type="transmembrane region" description="Helical" evidence="3">
    <location>
        <begin position="118"/>
        <end position="136"/>
    </location>
</feature>
<dbReference type="PROSITE" id="PS00379">
    <property type="entry name" value="CDP_ALCOHOL_P_TRANSF"/>
    <property type="match status" value="1"/>
</dbReference>
<feature type="transmembrane region" description="Helical" evidence="3">
    <location>
        <begin position="53"/>
        <end position="72"/>
    </location>
</feature>
<sequence>MIGNYGRNLERIIFTPPAKVLAKLGITPNQVTLASAVITWGLAISLIPTGHTILAPIMLTIFLVGDAMDGTLARLTTGPTKFGGFYDSTLDRITDGVVFASFALYSFYQLPMSANQSAILWLSLGCTIAAFSVSYARSAGRVAGVDPKQGIAERTDRLIVGLLSFFLVGLTAQPLWLTIGLGIVFLASTVTVIQRILAVKRMLAKKS</sequence>
<keyword evidence="3" id="KW-1133">Transmembrane helix</keyword>
<dbReference type="OrthoDB" id="116551at2"/>
<evidence type="ECO:0000256" key="3">
    <source>
        <dbReference type="SAM" id="Phobius"/>
    </source>
</evidence>
<comment type="similarity">
    <text evidence="2">Belongs to the CDP-alcohol phosphatidyltransferase class-I family.</text>
</comment>
<proteinExistence type="inferred from homology"/>
<dbReference type="STRING" id="1912795.BK816_04580"/>
<gene>
    <name evidence="4" type="ORF">BK816_04580</name>
</gene>